<evidence type="ECO:0000313" key="2">
    <source>
        <dbReference type="EMBL" id="KAG5461845.1"/>
    </source>
</evidence>
<evidence type="ECO:0000313" key="3">
    <source>
        <dbReference type="Proteomes" id="UP000673691"/>
    </source>
</evidence>
<comment type="caution">
    <text evidence="2">The sequence shown here is derived from an EMBL/GenBank/DDBJ whole genome shotgun (WGS) entry which is preliminary data.</text>
</comment>
<dbReference type="Proteomes" id="UP000673691">
    <property type="component" value="Unassembled WGS sequence"/>
</dbReference>
<dbReference type="Pfam" id="PF03966">
    <property type="entry name" value="Trm112p"/>
    <property type="match status" value="1"/>
</dbReference>
<dbReference type="GO" id="GO:0070476">
    <property type="term" value="P:rRNA (guanine-N7)-methylation"/>
    <property type="evidence" value="ECO:0007669"/>
    <property type="project" value="TreeGrafter"/>
</dbReference>
<dbReference type="GO" id="GO:0046982">
    <property type="term" value="F:protein heterodimerization activity"/>
    <property type="evidence" value="ECO:0007669"/>
    <property type="project" value="InterPro"/>
</dbReference>
<evidence type="ECO:0000256" key="1">
    <source>
        <dbReference type="ARBA" id="ARBA00007980"/>
    </source>
</evidence>
<proteinExistence type="inferred from homology"/>
<dbReference type="PANTHER" id="PTHR12773:SF0">
    <property type="entry name" value="MULTIFUNCTIONAL METHYLTRANSFERASE SUBUNIT TRM112-LIKE PROTEIN"/>
    <property type="match status" value="1"/>
</dbReference>
<evidence type="ECO:0008006" key="4">
    <source>
        <dbReference type="Google" id="ProtNLM"/>
    </source>
</evidence>
<dbReference type="InterPro" id="IPR005651">
    <property type="entry name" value="Trm112-like"/>
</dbReference>
<dbReference type="PANTHER" id="PTHR12773">
    <property type="entry name" value="UPF0315 PROTEIN-RELATED"/>
    <property type="match status" value="1"/>
</dbReference>
<dbReference type="SUPFAM" id="SSF158997">
    <property type="entry name" value="Trm112p-like"/>
    <property type="match status" value="1"/>
</dbReference>
<dbReference type="AlphaFoldDB" id="A0A8H7ZYT8"/>
<keyword evidence="3" id="KW-1185">Reference proteome</keyword>
<dbReference type="InterPro" id="IPR039127">
    <property type="entry name" value="Trm112"/>
</dbReference>
<dbReference type="Gene3D" id="2.20.25.10">
    <property type="match status" value="1"/>
</dbReference>
<organism evidence="2 3">
    <name type="scientific">Olpidium bornovanus</name>
    <dbReference type="NCBI Taxonomy" id="278681"/>
    <lineage>
        <taxon>Eukaryota</taxon>
        <taxon>Fungi</taxon>
        <taxon>Fungi incertae sedis</taxon>
        <taxon>Olpidiomycota</taxon>
        <taxon>Olpidiomycotina</taxon>
        <taxon>Olpidiomycetes</taxon>
        <taxon>Olpidiales</taxon>
        <taxon>Olpidiaceae</taxon>
        <taxon>Olpidium</taxon>
    </lineage>
</organism>
<dbReference type="GO" id="GO:0030488">
    <property type="term" value="P:tRNA methylation"/>
    <property type="evidence" value="ECO:0007669"/>
    <property type="project" value="TreeGrafter"/>
</dbReference>
<dbReference type="OrthoDB" id="2187549at2759"/>
<reference evidence="2 3" key="1">
    <citation type="journal article" name="Sci. Rep.">
        <title>Genome-scale phylogenetic analyses confirm Olpidium as the closest living zoosporic fungus to the non-flagellated, terrestrial fungi.</title>
        <authorList>
            <person name="Chang Y."/>
            <person name="Rochon D."/>
            <person name="Sekimoto S."/>
            <person name="Wang Y."/>
            <person name="Chovatia M."/>
            <person name="Sandor L."/>
            <person name="Salamov A."/>
            <person name="Grigoriev I.V."/>
            <person name="Stajich J.E."/>
            <person name="Spatafora J.W."/>
        </authorList>
    </citation>
    <scope>NUCLEOTIDE SEQUENCE [LARGE SCALE GENOMIC DNA]</scope>
    <source>
        <strain evidence="2">S191</strain>
    </source>
</reference>
<name>A0A8H7ZYT8_9FUNG</name>
<dbReference type="EMBL" id="JAEFCI010003052">
    <property type="protein sequence ID" value="KAG5461845.1"/>
    <property type="molecule type" value="Genomic_DNA"/>
</dbReference>
<accession>A0A8H7ZYT8</accession>
<gene>
    <name evidence="2" type="ORF">BJ554DRAFT_5901</name>
</gene>
<comment type="similarity">
    <text evidence="1">Belongs to the TRM112 family.</text>
</comment>
<sequence length="124" mass="13858">MRLITHNMLACHSRGCSSNNFPLKFEEAEVERVEADLNTDFLVNMLPRLHYPALVQTALQLGIIGLPDSLPDNATENDDFLKILHTVLLETRVQAGKMICPGCAHVYPIRDGIPNMLLAEHELP</sequence>
<protein>
    <recommendedName>
        <fullName evidence="4">Trm112p-domain-containing protein</fullName>
    </recommendedName>
</protein>
<dbReference type="CDD" id="cd21089">
    <property type="entry name" value="Trm112-like"/>
    <property type="match status" value="1"/>
</dbReference>